<reference evidence="1 2" key="1">
    <citation type="journal article" date="2018" name="Front. Plant Sci.">
        <title>Red Clover (Trifolium pratense) and Zigzag Clover (T. medium) - A Picture of Genomic Similarities and Differences.</title>
        <authorList>
            <person name="Dluhosova J."/>
            <person name="Istvanek J."/>
            <person name="Nedelnik J."/>
            <person name="Repkova J."/>
        </authorList>
    </citation>
    <scope>NUCLEOTIDE SEQUENCE [LARGE SCALE GENOMIC DNA]</scope>
    <source>
        <strain evidence="2">cv. 10/8</strain>
        <tissue evidence="1">Leaf</tissue>
    </source>
</reference>
<protein>
    <submittedName>
        <fullName evidence="1">Uncharacterized protein</fullName>
    </submittedName>
</protein>
<keyword evidence="2" id="KW-1185">Reference proteome</keyword>
<dbReference type="AlphaFoldDB" id="A0A392T5H6"/>
<organism evidence="1 2">
    <name type="scientific">Trifolium medium</name>
    <dbReference type="NCBI Taxonomy" id="97028"/>
    <lineage>
        <taxon>Eukaryota</taxon>
        <taxon>Viridiplantae</taxon>
        <taxon>Streptophyta</taxon>
        <taxon>Embryophyta</taxon>
        <taxon>Tracheophyta</taxon>
        <taxon>Spermatophyta</taxon>
        <taxon>Magnoliopsida</taxon>
        <taxon>eudicotyledons</taxon>
        <taxon>Gunneridae</taxon>
        <taxon>Pentapetalae</taxon>
        <taxon>rosids</taxon>
        <taxon>fabids</taxon>
        <taxon>Fabales</taxon>
        <taxon>Fabaceae</taxon>
        <taxon>Papilionoideae</taxon>
        <taxon>50 kb inversion clade</taxon>
        <taxon>NPAAA clade</taxon>
        <taxon>Hologalegina</taxon>
        <taxon>IRL clade</taxon>
        <taxon>Trifolieae</taxon>
        <taxon>Trifolium</taxon>
    </lineage>
</organism>
<feature type="non-terminal residue" evidence="1">
    <location>
        <position position="1"/>
    </location>
</feature>
<proteinExistence type="predicted"/>
<name>A0A392T5H6_9FABA</name>
<dbReference type="Proteomes" id="UP000265520">
    <property type="component" value="Unassembled WGS sequence"/>
</dbReference>
<evidence type="ECO:0000313" key="1">
    <source>
        <dbReference type="EMBL" id="MCI55647.1"/>
    </source>
</evidence>
<dbReference type="EMBL" id="LXQA010499589">
    <property type="protein sequence ID" value="MCI55647.1"/>
    <property type="molecule type" value="Genomic_DNA"/>
</dbReference>
<comment type="caution">
    <text evidence="1">The sequence shown here is derived from an EMBL/GenBank/DDBJ whole genome shotgun (WGS) entry which is preliminary data.</text>
</comment>
<accession>A0A392T5H6</accession>
<evidence type="ECO:0000313" key="2">
    <source>
        <dbReference type="Proteomes" id="UP000265520"/>
    </source>
</evidence>
<sequence>FKLLSTQTQFNARRKQVVEDDDANTGRSQICAHQRWRRTTVVTGERGWPA</sequence>